<dbReference type="SUPFAM" id="SSF100950">
    <property type="entry name" value="NagB/RpiA/CoA transferase-like"/>
    <property type="match status" value="1"/>
</dbReference>
<evidence type="ECO:0000313" key="7">
    <source>
        <dbReference type="Proteomes" id="UP000712157"/>
    </source>
</evidence>
<dbReference type="Gene3D" id="3.40.50.1360">
    <property type="match status" value="1"/>
</dbReference>
<keyword evidence="7" id="KW-1185">Reference proteome</keyword>
<dbReference type="Gene3D" id="1.10.10.60">
    <property type="entry name" value="Homeodomain-like"/>
    <property type="match status" value="1"/>
</dbReference>
<dbReference type="InterPro" id="IPR007324">
    <property type="entry name" value="Sugar-bd_dom_put"/>
</dbReference>
<gene>
    <name evidence="6" type="ORF">KTH89_21680</name>
</gene>
<comment type="similarity">
    <text evidence="1">Belongs to the SorC transcriptional regulatory family.</text>
</comment>
<keyword evidence="4" id="KW-0804">Transcription</keyword>
<dbReference type="RefSeq" id="WP_158347045.1">
    <property type="nucleotide sequence ID" value="NZ_JAHQCW010000051.1"/>
</dbReference>
<organism evidence="6 7">
    <name type="scientific">Diplocloster agilis</name>
    <dbReference type="NCBI Taxonomy" id="2850323"/>
    <lineage>
        <taxon>Bacteria</taxon>
        <taxon>Bacillati</taxon>
        <taxon>Bacillota</taxon>
        <taxon>Clostridia</taxon>
        <taxon>Lachnospirales</taxon>
        <taxon>Lachnospiraceae</taxon>
        <taxon>Diplocloster</taxon>
    </lineage>
</organism>
<keyword evidence="2" id="KW-0805">Transcription regulation</keyword>
<feature type="domain" description="Sugar-binding" evidence="5">
    <location>
        <begin position="58"/>
        <end position="312"/>
    </location>
</feature>
<name>A0A949K8N2_9FIRM</name>
<proteinExistence type="inferred from homology"/>
<dbReference type="InterPro" id="IPR051054">
    <property type="entry name" value="SorC_transcr_regulators"/>
</dbReference>
<evidence type="ECO:0000256" key="1">
    <source>
        <dbReference type="ARBA" id="ARBA00010466"/>
    </source>
</evidence>
<dbReference type="EMBL" id="JAHQCW010000051">
    <property type="protein sequence ID" value="MBU9739153.1"/>
    <property type="molecule type" value="Genomic_DNA"/>
</dbReference>
<evidence type="ECO:0000313" key="6">
    <source>
        <dbReference type="EMBL" id="MBU9739153.1"/>
    </source>
</evidence>
<evidence type="ECO:0000256" key="4">
    <source>
        <dbReference type="ARBA" id="ARBA00023163"/>
    </source>
</evidence>
<dbReference type="Proteomes" id="UP000712157">
    <property type="component" value="Unassembled WGS sequence"/>
</dbReference>
<dbReference type="GO" id="GO:0003677">
    <property type="term" value="F:DNA binding"/>
    <property type="evidence" value="ECO:0007669"/>
    <property type="project" value="UniProtKB-KW"/>
</dbReference>
<dbReference type="AlphaFoldDB" id="A0A949K8N2"/>
<dbReference type="GO" id="GO:0030246">
    <property type="term" value="F:carbohydrate binding"/>
    <property type="evidence" value="ECO:0007669"/>
    <property type="project" value="InterPro"/>
</dbReference>
<evidence type="ECO:0000259" key="5">
    <source>
        <dbReference type="Pfam" id="PF04198"/>
    </source>
</evidence>
<dbReference type="PANTHER" id="PTHR34294:SF1">
    <property type="entry name" value="TRANSCRIPTIONAL REGULATOR LSRR"/>
    <property type="match status" value="1"/>
</dbReference>
<sequence length="314" mass="35478">MDTNNSVQLYRVLKKYFLLRMNQKEIAQSENLSNATISRMINKAVDMGYVSYTLNLPVITQFDLEQEIKEKYHLEYVSVAHVDIEEPNIIARDVSLAVAEYLNQIVRDGDIIGLSWGNTLARVAENLRPKNVSDVTFVGLNGGVSRNATSTGAENVLAKFAKNYHTVGYSLPVPSFVDNSKIAEALKSDSKIREIFELIHRANILLFSVGKIREDSVLIQSGYFTEQDYKNLKEEGYVGDICSRYFKQDGTHLDNELYNRVIGISLEEVKQKDKRICVVMDEDKVKGLKGALAGGYINCLFLDEKSARKLLEEM</sequence>
<reference evidence="6" key="1">
    <citation type="submission" date="2021-06" db="EMBL/GenBank/DDBJ databases">
        <title>Description of novel taxa of the family Lachnospiraceae.</title>
        <authorList>
            <person name="Chaplin A.V."/>
            <person name="Sokolova S.R."/>
            <person name="Pikina A.P."/>
            <person name="Korzhanova M."/>
            <person name="Belova V."/>
            <person name="Korostin D."/>
            <person name="Efimov B.A."/>
        </authorList>
    </citation>
    <scope>NUCLEOTIDE SEQUENCE</scope>
    <source>
        <strain evidence="6">ASD5720</strain>
    </source>
</reference>
<evidence type="ECO:0000256" key="3">
    <source>
        <dbReference type="ARBA" id="ARBA00023125"/>
    </source>
</evidence>
<evidence type="ECO:0000256" key="2">
    <source>
        <dbReference type="ARBA" id="ARBA00023015"/>
    </source>
</evidence>
<keyword evidence="3" id="KW-0238">DNA-binding</keyword>
<dbReference type="InterPro" id="IPR037171">
    <property type="entry name" value="NagB/RpiA_transferase-like"/>
</dbReference>
<dbReference type="Pfam" id="PF04198">
    <property type="entry name" value="Sugar-bind"/>
    <property type="match status" value="1"/>
</dbReference>
<protein>
    <submittedName>
        <fullName evidence="6">Sugar-binding transcriptional regulator</fullName>
    </submittedName>
</protein>
<comment type="caution">
    <text evidence="6">The sequence shown here is derived from an EMBL/GenBank/DDBJ whole genome shotgun (WGS) entry which is preliminary data.</text>
</comment>
<dbReference type="PANTHER" id="PTHR34294">
    <property type="entry name" value="TRANSCRIPTIONAL REGULATOR-RELATED"/>
    <property type="match status" value="1"/>
</dbReference>
<accession>A0A949K8N2</accession>